<dbReference type="EMBL" id="JBDZDV010000002">
    <property type="protein sequence ID" value="MET3110881.1"/>
    <property type="molecule type" value="Genomic_DNA"/>
</dbReference>
<evidence type="ECO:0000313" key="2">
    <source>
        <dbReference type="EMBL" id="MET3110881.1"/>
    </source>
</evidence>
<dbReference type="InterPro" id="IPR036873">
    <property type="entry name" value="Rhodanese-like_dom_sf"/>
</dbReference>
<feature type="domain" description="Rhodanese" evidence="1">
    <location>
        <begin position="15"/>
        <end position="98"/>
    </location>
</feature>
<evidence type="ECO:0000313" key="3">
    <source>
        <dbReference type="Proteomes" id="UP001549019"/>
    </source>
</evidence>
<dbReference type="Proteomes" id="UP001549019">
    <property type="component" value="Unassembled WGS sequence"/>
</dbReference>
<dbReference type="Gene3D" id="3.40.250.10">
    <property type="entry name" value="Rhodanese-like domain"/>
    <property type="match status" value="1"/>
</dbReference>
<dbReference type="InterPro" id="IPR001763">
    <property type="entry name" value="Rhodanese-like_dom"/>
</dbReference>
<reference evidence="2 3" key="1">
    <citation type="submission" date="2024-05" db="EMBL/GenBank/DDBJ databases">
        <title>Genomic Encyclopedia of Type Strains, Phase IV (KMG-IV): sequencing the most valuable type-strain genomes for metagenomic binning, comparative biology and taxonomic classification.</title>
        <authorList>
            <person name="Goeker M."/>
        </authorList>
    </citation>
    <scope>NUCLEOTIDE SEQUENCE [LARGE SCALE GENOMIC DNA]</scope>
    <source>
        <strain evidence="2 3">DSM 25286</strain>
    </source>
</reference>
<dbReference type="SUPFAM" id="SSF52821">
    <property type="entry name" value="Rhodanese/Cell cycle control phosphatase"/>
    <property type="match status" value="1"/>
</dbReference>
<organism evidence="2 3">
    <name type="scientific">Salinicoccus halitifaciens</name>
    <dbReference type="NCBI Taxonomy" id="1073415"/>
    <lineage>
        <taxon>Bacteria</taxon>
        <taxon>Bacillati</taxon>
        <taxon>Bacillota</taxon>
        <taxon>Bacilli</taxon>
        <taxon>Bacillales</taxon>
        <taxon>Staphylococcaceae</taxon>
        <taxon>Salinicoccus</taxon>
    </lineage>
</organism>
<proteinExistence type="predicted"/>
<dbReference type="PROSITE" id="PS50206">
    <property type="entry name" value="RHODANESE_3"/>
    <property type="match status" value="1"/>
</dbReference>
<comment type="caution">
    <text evidence="2">The sequence shown here is derived from an EMBL/GenBank/DDBJ whole genome shotgun (WGS) entry which is preliminary data.</text>
</comment>
<dbReference type="RefSeq" id="WP_230821762.1">
    <property type="nucleotide sequence ID" value="NZ_JAJNCU010000003.1"/>
</dbReference>
<evidence type="ECO:0000259" key="1">
    <source>
        <dbReference type="PROSITE" id="PS50206"/>
    </source>
</evidence>
<name>A0ABV2E986_9STAP</name>
<dbReference type="PANTHER" id="PTHR43031:SF17">
    <property type="entry name" value="SULFURTRANSFERASE YTWF-RELATED"/>
    <property type="match status" value="1"/>
</dbReference>
<dbReference type="Pfam" id="PF00581">
    <property type="entry name" value="Rhodanese"/>
    <property type="match status" value="1"/>
</dbReference>
<dbReference type="CDD" id="cd00158">
    <property type="entry name" value="RHOD"/>
    <property type="match status" value="1"/>
</dbReference>
<dbReference type="SMART" id="SM00450">
    <property type="entry name" value="RHOD"/>
    <property type="match status" value="1"/>
</dbReference>
<protein>
    <submittedName>
        <fullName evidence="2">Rhodanese-related sulfurtransferase</fullName>
    </submittedName>
</protein>
<sequence>MKQISAKELEQKLAVGEDLNIIDVREDDEVAEGKIPSAKHIPLGELEERLDEIDKDKHHYVTCHAGGRSSRACGFLSHYGYDVTNMEGGMSSWEGKTE</sequence>
<dbReference type="InterPro" id="IPR050229">
    <property type="entry name" value="GlpE_sulfurtransferase"/>
</dbReference>
<keyword evidence="3" id="KW-1185">Reference proteome</keyword>
<accession>A0ABV2E986</accession>
<gene>
    <name evidence="2" type="ORF">ABHD89_001283</name>
</gene>
<dbReference type="PANTHER" id="PTHR43031">
    <property type="entry name" value="FAD-DEPENDENT OXIDOREDUCTASE"/>
    <property type="match status" value="1"/>
</dbReference>